<protein>
    <recommendedName>
        <fullName evidence="4">BURP domain-containing protein</fullName>
    </recommendedName>
</protein>
<evidence type="ECO:0008006" key="4">
    <source>
        <dbReference type="Google" id="ProtNLM"/>
    </source>
</evidence>
<evidence type="ECO:0000313" key="2">
    <source>
        <dbReference type="EMBL" id="KAF3532588.1"/>
    </source>
</evidence>
<sequence length="218" mass="24953">MKLIVMMDVGVENGYDEVNVQTSAKISLSAFLRQLSFVKNVTTKDLEIKPCSSLGWIKHQLSQGNGNVSKPSQSRSLRSDRAFSKHRYDTNPCNLIYSLMLSPEDRSKPISCFSTFVLGKYIPVLFPPASRQDSDPRISDKWVPWVPTRGNPRLNPWTLFPSKKWKPSDKEKPSIFPNMEEFSLMKPTSRRLYKSDNSPQAKDRLLQDLETRVTRLDG</sequence>
<evidence type="ECO:0000256" key="1">
    <source>
        <dbReference type="SAM" id="MobiDB-lite"/>
    </source>
</evidence>
<evidence type="ECO:0000313" key="3">
    <source>
        <dbReference type="Proteomes" id="UP000266723"/>
    </source>
</evidence>
<dbReference type="Proteomes" id="UP000266723">
    <property type="component" value="Unassembled WGS sequence"/>
</dbReference>
<feature type="region of interest" description="Disordered" evidence="1">
    <location>
        <begin position="62"/>
        <end position="81"/>
    </location>
</feature>
<gene>
    <name evidence="2" type="ORF">DY000_02042888</name>
</gene>
<name>A0ABQ7BJ60_BRACR</name>
<keyword evidence="3" id="KW-1185">Reference proteome</keyword>
<comment type="caution">
    <text evidence="2">The sequence shown here is derived from an EMBL/GenBank/DDBJ whole genome shotgun (WGS) entry which is preliminary data.</text>
</comment>
<proteinExistence type="predicted"/>
<reference evidence="2 3" key="1">
    <citation type="journal article" date="2020" name="BMC Genomics">
        <title>Intraspecific diversification of the crop wild relative Brassica cretica Lam. using demographic model selection.</title>
        <authorList>
            <person name="Kioukis A."/>
            <person name="Michalopoulou V.A."/>
            <person name="Briers L."/>
            <person name="Pirintsos S."/>
            <person name="Studholme D.J."/>
            <person name="Pavlidis P."/>
            <person name="Sarris P.F."/>
        </authorList>
    </citation>
    <scope>NUCLEOTIDE SEQUENCE [LARGE SCALE GENOMIC DNA]</scope>
    <source>
        <strain evidence="3">cv. PFS-1207/04</strain>
    </source>
</reference>
<dbReference type="EMBL" id="QGKV02001507">
    <property type="protein sequence ID" value="KAF3532588.1"/>
    <property type="molecule type" value="Genomic_DNA"/>
</dbReference>
<accession>A0ABQ7BJ60</accession>
<feature type="region of interest" description="Disordered" evidence="1">
    <location>
        <begin position="187"/>
        <end position="206"/>
    </location>
</feature>
<feature type="compositionally biased region" description="Polar residues" evidence="1">
    <location>
        <begin position="62"/>
        <end position="76"/>
    </location>
</feature>
<organism evidence="2 3">
    <name type="scientific">Brassica cretica</name>
    <name type="common">Mustard</name>
    <dbReference type="NCBI Taxonomy" id="69181"/>
    <lineage>
        <taxon>Eukaryota</taxon>
        <taxon>Viridiplantae</taxon>
        <taxon>Streptophyta</taxon>
        <taxon>Embryophyta</taxon>
        <taxon>Tracheophyta</taxon>
        <taxon>Spermatophyta</taxon>
        <taxon>Magnoliopsida</taxon>
        <taxon>eudicotyledons</taxon>
        <taxon>Gunneridae</taxon>
        <taxon>Pentapetalae</taxon>
        <taxon>rosids</taxon>
        <taxon>malvids</taxon>
        <taxon>Brassicales</taxon>
        <taxon>Brassicaceae</taxon>
        <taxon>Brassiceae</taxon>
        <taxon>Brassica</taxon>
    </lineage>
</organism>